<dbReference type="Proteomes" id="UP001140560">
    <property type="component" value="Unassembled WGS sequence"/>
</dbReference>
<dbReference type="PANTHER" id="PTHR38165:SF1">
    <property type="entry name" value="GLUCANASE B"/>
    <property type="match status" value="1"/>
</dbReference>
<dbReference type="OrthoDB" id="5290283at2759"/>
<dbReference type="Gene3D" id="2.60.110.10">
    <property type="entry name" value="Thaumatin"/>
    <property type="match status" value="1"/>
</dbReference>
<dbReference type="EMBL" id="JAPEUY010000003">
    <property type="protein sequence ID" value="KAJ4374944.1"/>
    <property type="molecule type" value="Genomic_DNA"/>
</dbReference>
<dbReference type="InterPro" id="IPR037398">
    <property type="entry name" value="Glyco_hydro_64_fam"/>
</dbReference>
<dbReference type="PANTHER" id="PTHR38165">
    <property type="match status" value="1"/>
</dbReference>
<dbReference type="InterPro" id="IPR032477">
    <property type="entry name" value="Glyco_hydro_64"/>
</dbReference>
<dbReference type="PROSITE" id="PS52006">
    <property type="entry name" value="GH64"/>
    <property type="match status" value="1"/>
</dbReference>
<sequence>MAAQNEQQVLDTNQTHFTIHLQNTTQADNVHAYVKGIDIQRGDLFLLRADGKTPYYPANPPSDGAPLAHDCAIKLGPPGSTTPVTIPHLESGRIYFVIGKLVFALNHGDSAPALVEPSPFDLASKNHDVKWSFTEFTWNSENMYANISFQDFVGLPIGLTLKSGDKTQHVAGLPAGGVSTICKKLEHVAVDHADWAKLVMKTQNGDYLRAITPYNGMTLHPGLFDDYYDKYVDSVWQKYKDQTLLVNTAAAGKLKGHVEDGKLKIGGETFAKPSTADIFSNNSGPFLNQGSDQRKAIIPLLCAGFIRSTLLSDHETPDPDGRQDYYKAKVTDYYAKIVHNVLPDGKGYAFAYDDVKPEGAKDQSGRVQASNPDNLIVTVGGH</sequence>
<dbReference type="InterPro" id="IPR042517">
    <property type="entry name" value="Glyco_hydro_64_N_2"/>
</dbReference>
<dbReference type="Gene3D" id="3.30.920.50">
    <property type="entry name" value="Beta-1,3-glucanase, C-terminal domain"/>
    <property type="match status" value="1"/>
</dbReference>
<dbReference type="AlphaFoldDB" id="A0A9W8YE02"/>
<gene>
    <name evidence="2" type="ORF">N0V83_002022</name>
</gene>
<feature type="domain" description="GH64" evidence="1">
    <location>
        <begin position="14"/>
        <end position="381"/>
    </location>
</feature>
<name>A0A9W8YE02_9PLEO</name>
<dbReference type="InterPro" id="IPR037176">
    <property type="entry name" value="Osmotin/thaumatin-like_sf"/>
</dbReference>
<protein>
    <recommendedName>
        <fullName evidence="1">GH64 domain-containing protein</fullName>
    </recommendedName>
</protein>
<evidence type="ECO:0000259" key="1">
    <source>
        <dbReference type="PROSITE" id="PS52006"/>
    </source>
</evidence>
<keyword evidence="3" id="KW-1185">Reference proteome</keyword>
<evidence type="ECO:0000313" key="3">
    <source>
        <dbReference type="Proteomes" id="UP001140560"/>
    </source>
</evidence>
<dbReference type="Pfam" id="PF16483">
    <property type="entry name" value="Glyco_hydro_64"/>
    <property type="match status" value="1"/>
</dbReference>
<reference evidence="2" key="1">
    <citation type="submission" date="2022-10" db="EMBL/GenBank/DDBJ databases">
        <title>Tapping the CABI collections for fungal endophytes: first genome assemblies for Collariella, Neodidymelliopsis, Ascochyta clinopodiicola, Didymella pomorum, Didymosphaeria variabile, Neocosmospora piperis and Neocucurbitaria cava.</title>
        <authorList>
            <person name="Hill R."/>
        </authorList>
    </citation>
    <scope>NUCLEOTIDE SEQUENCE</scope>
    <source>
        <strain evidence="2">IMI 356814</strain>
    </source>
</reference>
<accession>A0A9W8YE02</accession>
<comment type="caution">
    <text evidence="2">The sequence shown here is derived from an EMBL/GenBank/DDBJ whole genome shotgun (WGS) entry which is preliminary data.</text>
</comment>
<evidence type="ECO:0000313" key="2">
    <source>
        <dbReference type="EMBL" id="KAJ4374944.1"/>
    </source>
</evidence>
<proteinExistence type="predicted"/>
<organism evidence="2 3">
    <name type="scientific">Neocucurbitaria cava</name>
    <dbReference type="NCBI Taxonomy" id="798079"/>
    <lineage>
        <taxon>Eukaryota</taxon>
        <taxon>Fungi</taxon>
        <taxon>Dikarya</taxon>
        <taxon>Ascomycota</taxon>
        <taxon>Pezizomycotina</taxon>
        <taxon>Dothideomycetes</taxon>
        <taxon>Pleosporomycetidae</taxon>
        <taxon>Pleosporales</taxon>
        <taxon>Pleosporineae</taxon>
        <taxon>Cucurbitariaceae</taxon>
        <taxon>Neocucurbitaria</taxon>
    </lineage>
</organism>